<feature type="chain" id="PRO_5046513236" evidence="4">
    <location>
        <begin position="20"/>
        <end position="505"/>
    </location>
</feature>
<dbReference type="Pfam" id="PF13365">
    <property type="entry name" value="Trypsin_2"/>
    <property type="match status" value="1"/>
</dbReference>
<keyword evidence="6" id="KW-1185">Reference proteome</keyword>
<dbReference type="PRINTS" id="PR00834">
    <property type="entry name" value="PROTEASES2C"/>
</dbReference>
<dbReference type="PANTHER" id="PTHR43343:SF3">
    <property type="entry name" value="PROTEASE DO-LIKE 8, CHLOROPLASTIC"/>
    <property type="match status" value="1"/>
</dbReference>
<dbReference type="Proteomes" id="UP001398556">
    <property type="component" value="Unassembled WGS sequence"/>
</dbReference>
<dbReference type="SUPFAM" id="SSF50494">
    <property type="entry name" value="Trypsin-like serine proteases"/>
    <property type="match status" value="1"/>
</dbReference>
<proteinExistence type="inferred from homology"/>
<dbReference type="InterPro" id="IPR001940">
    <property type="entry name" value="Peptidase_S1C"/>
</dbReference>
<dbReference type="RefSeq" id="WP_341700492.1">
    <property type="nucleotide sequence ID" value="NZ_JBBYHU010000017.1"/>
</dbReference>
<accession>A0ABU9HMA2</accession>
<gene>
    <name evidence="5" type="ORF">AAEO59_09460</name>
</gene>
<keyword evidence="2" id="KW-0645">Protease</keyword>
<dbReference type="InterPro" id="IPR009003">
    <property type="entry name" value="Peptidase_S1_PA"/>
</dbReference>
<dbReference type="InterPro" id="IPR043504">
    <property type="entry name" value="Peptidase_S1_PA_chymotrypsin"/>
</dbReference>
<sequence>MRKKLQSLLFLTVVSVLFASCASILNPVNQKVTVVNKFPKSQVFVDGVSQGEGMNVVSKVKRDGYVKQIKITSEGYKPVYKVFYQTKKSPFYIMSWIPFGILIYPPFLDGHVKSYDYKKELVVDEKPLAISRRNEDDKFVYLKNTSFDVKKEDLKIKRIKSKNYNKTNDKSKQIGGIDEDVKFDNSIFSEAVQTILNENNYSDNSNTVFKNKSNTLYISANISKIEFDNLYAYHMYREVGWLVTKAEIEWEIFDLYDQSKFKKKFTAKSGEFVIDKKESIKESVENAIEQSFYNFMNESEVKKIIKKDKEEKIHFDYLTLQTDQKVNNIEDALSSSVTIKREKSHGSGCVVSKDGYIVTNFHVVSGSEKITVLDSNGKEFEAKLIRKNEQLDLALIKVDATFKSSFSLNDNKYMVGDDIFVIGTPASTELGQTLTKGIVSGTRKNENNIYIQIDASVNPGNSGGALVKKSGEFIGIVNSKLAGLGYEGLGFSIPIQKIKEGLFLN</sequence>
<evidence type="ECO:0000313" key="6">
    <source>
        <dbReference type="Proteomes" id="UP001398556"/>
    </source>
</evidence>
<name>A0ABU9HMA2_9FLAO</name>
<keyword evidence="3" id="KW-0378">Hydrolase</keyword>
<feature type="signal peptide" evidence="4">
    <location>
        <begin position="1"/>
        <end position="19"/>
    </location>
</feature>
<evidence type="ECO:0000256" key="4">
    <source>
        <dbReference type="SAM" id="SignalP"/>
    </source>
</evidence>
<dbReference type="PANTHER" id="PTHR43343">
    <property type="entry name" value="PEPTIDASE S12"/>
    <property type="match status" value="1"/>
</dbReference>
<dbReference type="PROSITE" id="PS51257">
    <property type="entry name" value="PROKAR_LIPOPROTEIN"/>
    <property type="match status" value="1"/>
</dbReference>
<reference evidence="5 6" key="1">
    <citation type="submission" date="2024-04" db="EMBL/GenBank/DDBJ databases">
        <title>Flavobacterium sp. DGU99 16S ribosomal RNA gene Genome sequencing and assembly.</title>
        <authorList>
            <person name="Park S."/>
        </authorList>
    </citation>
    <scope>NUCLEOTIDE SEQUENCE [LARGE SCALE GENOMIC DNA]</scope>
    <source>
        <strain evidence="5 6">DGU99</strain>
    </source>
</reference>
<comment type="caution">
    <text evidence="5">The sequence shown here is derived from an EMBL/GenBank/DDBJ whole genome shotgun (WGS) entry which is preliminary data.</text>
</comment>
<organism evidence="5 6">
    <name type="scientific">Flavobacterium flavipallidum</name>
    <dbReference type="NCBI Taxonomy" id="3139140"/>
    <lineage>
        <taxon>Bacteria</taxon>
        <taxon>Pseudomonadati</taxon>
        <taxon>Bacteroidota</taxon>
        <taxon>Flavobacteriia</taxon>
        <taxon>Flavobacteriales</taxon>
        <taxon>Flavobacteriaceae</taxon>
        <taxon>Flavobacterium</taxon>
    </lineage>
</organism>
<keyword evidence="4" id="KW-0732">Signal</keyword>
<protein>
    <submittedName>
        <fullName evidence="5">Trypsin-like peptidase domain-containing protein</fullName>
    </submittedName>
</protein>
<evidence type="ECO:0000256" key="1">
    <source>
        <dbReference type="ARBA" id="ARBA00010541"/>
    </source>
</evidence>
<evidence type="ECO:0000313" key="5">
    <source>
        <dbReference type="EMBL" id="MEL1241273.1"/>
    </source>
</evidence>
<dbReference type="InterPro" id="IPR051201">
    <property type="entry name" value="Chloro_Bact_Ser_Proteases"/>
</dbReference>
<comment type="similarity">
    <text evidence="1">Belongs to the peptidase S1C family.</text>
</comment>
<evidence type="ECO:0000256" key="3">
    <source>
        <dbReference type="ARBA" id="ARBA00022801"/>
    </source>
</evidence>
<dbReference type="Gene3D" id="2.40.10.10">
    <property type="entry name" value="Trypsin-like serine proteases"/>
    <property type="match status" value="2"/>
</dbReference>
<dbReference type="EMBL" id="JBBYHU010000017">
    <property type="protein sequence ID" value="MEL1241273.1"/>
    <property type="molecule type" value="Genomic_DNA"/>
</dbReference>
<evidence type="ECO:0000256" key="2">
    <source>
        <dbReference type="ARBA" id="ARBA00022670"/>
    </source>
</evidence>